<comment type="similarity">
    <text evidence="3">Belongs to the flavoredoxin family.</text>
</comment>
<name>A0A1M6LQB6_9FIRM</name>
<keyword evidence="2" id="KW-0285">Flavoprotein</keyword>
<evidence type="ECO:0000313" key="5">
    <source>
        <dbReference type="EMBL" id="SHJ73361.1"/>
    </source>
</evidence>
<dbReference type="Pfam" id="PF01613">
    <property type="entry name" value="Flavin_Reduct"/>
    <property type="match status" value="1"/>
</dbReference>
<keyword evidence="6" id="KW-1185">Reference proteome</keyword>
<protein>
    <submittedName>
        <fullName evidence="5">NADH-FMN oxidoreductase RutF, flavin reductase (DIM6/NTAB) family</fullName>
    </submittedName>
</protein>
<dbReference type="EMBL" id="FQYT01000042">
    <property type="protein sequence ID" value="SHJ73361.1"/>
    <property type="molecule type" value="Genomic_DNA"/>
</dbReference>
<dbReference type="GO" id="GO:0016646">
    <property type="term" value="F:oxidoreductase activity, acting on the CH-NH group of donors, NAD or NADP as acceptor"/>
    <property type="evidence" value="ECO:0007669"/>
    <property type="project" value="UniProtKB-ARBA"/>
</dbReference>
<dbReference type="GO" id="GO:0010181">
    <property type="term" value="F:FMN binding"/>
    <property type="evidence" value="ECO:0007669"/>
    <property type="project" value="InterPro"/>
</dbReference>
<feature type="domain" description="Flavin reductase like" evidence="4">
    <location>
        <begin position="9"/>
        <end position="152"/>
    </location>
</feature>
<proteinExistence type="inferred from homology"/>
<evidence type="ECO:0000259" key="4">
    <source>
        <dbReference type="SMART" id="SM00903"/>
    </source>
</evidence>
<accession>A0A1M6LQB6</accession>
<dbReference type="SUPFAM" id="SSF50475">
    <property type="entry name" value="FMN-binding split barrel"/>
    <property type="match status" value="1"/>
</dbReference>
<dbReference type="InterPro" id="IPR002563">
    <property type="entry name" value="Flavin_Rdtase-like_dom"/>
</dbReference>
<dbReference type="AlphaFoldDB" id="A0A1M6LQB6"/>
<evidence type="ECO:0000256" key="1">
    <source>
        <dbReference type="ARBA" id="ARBA00001917"/>
    </source>
</evidence>
<dbReference type="OrthoDB" id="9806228at2"/>
<evidence type="ECO:0000313" key="6">
    <source>
        <dbReference type="Proteomes" id="UP000184342"/>
    </source>
</evidence>
<reference evidence="5 6" key="1">
    <citation type="submission" date="2016-11" db="EMBL/GenBank/DDBJ databases">
        <authorList>
            <person name="Jaros S."/>
            <person name="Januszkiewicz K."/>
            <person name="Wedrychowicz H."/>
        </authorList>
    </citation>
    <scope>NUCLEOTIDE SEQUENCE [LARGE SCALE GENOMIC DNA]</scope>
    <source>
        <strain evidence="5 6">DSM 15970</strain>
    </source>
</reference>
<organism evidence="5 6">
    <name type="scientific">Parasporobacterium paucivorans DSM 15970</name>
    <dbReference type="NCBI Taxonomy" id="1122934"/>
    <lineage>
        <taxon>Bacteria</taxon>
        <taxon>Bacillati</taxon>
        <taxon>Bacillota</taxon>
        <taxon>Clostridia</taxon>
        <taxon>Lachnospirales</taxon>
        <taxon>Lachnospiraceae</taxon>
        <taxon>Parasporobacterium</taxon>
    </lineage>
</organism>
<sequence length="185" mass="20554">MQKNIGSVMGLYPTPVTVCGTVVEGRVNWLTIAHVGVVDHGSLLISVDKNHELSNQGIKNNQTVSVNLVNQDMLEAADYCGIAKGAKTDKSNVFKYHFGELEAAPIIDEAPLTMECEVIDVFEVGSFNNYILKPVHTYVQEEYLNEKGKIDYEKISPVLFEFQNAQYLSTGKVIGKCWNYGKDFA</sequence>
<dbReference type="SMART" id="SM00903">
    <property type="entry name" value="Flavin_Reduct"/>
    <property type="match status" value="1"/>
</dbReference>
<dbReference type="Proteomes" id="UP000184342">
    <property type="component" value="Unassembled WGS sequence"/>
</dbReference>
<comment type="cofactor">
    <cofactor evidence="1">
        <name>FMN</name>
        <dbReference type="ChEBI" id="CHEBI:58210"/>
    </cofactor>
</comment>
<evidence type="ECO:0000256" key="3">
    <source>
        <dbReference type="ARBA" id="ARBA00038054"/>
    </source>
</evidence>
<dbReference type="InterPro" id="IPR012349">
    <property type="entry name" value="Split_barrel_FMN-bd"/>
</dbReference>
<dbReference type="Gene3D" id="2.30.110.10">
    <property type="entry name" value="Electron Transport, Fmn-binding Protein, Chain A"/>
    <property type="match status" value="1"/>
</dbReference>
<dbReference type="InterPro" id="IPR052174">
    <property type="entry name" value="Flavoredoxin"/>
</dbReference>
<dbReference type="RefSeq" id="WP_073994664.1">
    <property type="nucleotide sequence ID" value="NZ_FQYT01000042.1"/>
</dbReference>
<gene>
    <name evidence="5" type="ORF">SAMN02745691_02437</name>
</gene>
<dbReference type="PANTHER" id="PTHR43567">
    <property type="entry name" value="FLAVOREDOXIN-RELATED-RELATED"/>
    <property type="match status" value="1"/>
</dbReference>
<evidence type="ECO:0000256" key="2">
    <source>
        <dbReference type="ARBA" id="ARBA00022630"/>
    </source>
</evidence>
<dbReference type="PANTHER" id="PTHR43567:SF1">
    <property type="entry name" value="FLAVOREDOXIN"/>
    <property type="match status" value="1"/>
</dbReference>
<dbReference type="STRING" id="1122934.SAMN02745691_02437"/>